<dbReference type="PANTHER" id="PTHR30221">
    <property type="entry name" value="SMALL-CONDUCTANCE MECHANOSENSITIVE CHANNEL"/>
    <property type="match status" value="1"/>
</dbReference>
<evidence type="ECO:0000256" key="2">
    <source>
        <dbReference type="ARBA" id="ARBA00022692"/>
    </source>
</evidence>
<comment type="subcellular location">
    <subcellularLocation>
        <location evidence="5">Cell inner membrane</location>
        <topology evidence="5">Multi-pass membrane protein</topology>
    </subcellularLocation>
    <subcellularLocation>
        <location evidence="1">Membrane</location>
    </subcellularLocation>
</comment>
<comment type="caution">
    <text evidence="5">Lacks conserved residue(s) required for the propagation of feature annotation.</text>
</comment>
<feature type="transmembrane region" description="Helical" evidence="5">
    <location>
        <begin position="16"/>
        <end position="35"/>
    </location>
</feature>
<dbReference type="OrthoDB" id="9780668at2"/>
<evidence type="ECO:0000259" key="6">
    <source>
        <dbReference type="Pfam" id="PF00924"/>
    </source>
</evidence>
<dbReference type="KEGG" id="oai:OLEAN_C36240"/>
<comment type="similarity">
    <text evidence="5">Belongs to the MscS (TC 1.A.23) family.</text>
</comment>
<dbReference type="EMBL" id="FO203512">
    <property type="protein sequence ID" value="CCK77800.1"/>
    <property type="molecule type" value="Genomic_DNA"/>
</dbReference>
<keyword evidence="2 5" id="KW-0812">Transmembrane</keyword>
<evidence type="ECO:0000256" key="1">
    <source>
        <dbReference type="ARBA" id="ARBA00004370"/>
    </source>
</evidence>
<accession>R4YS85</accession>
<evidence type="ECO:0000256" key="4">
    <source>
        <dbReference type="ARBA" id="ARBA00023136"/>
    </source>
</evidence>
<dbReference type="Gene3D" id="2.30.30.60">
    <property type="match status" value="1"/>
</dbReference>
<evidence type="ECO:0000313" key="8">
    <source>
        <dbReference type="Proteomes" id="UP000032749"/>
    </source>
</evidence>
<protein>
    <recommendedName>
        <fullName evidence="5">Small-conductance mechanosensitive channel</fullName>
    </recommendedName>
</protein>
<feature type="transmembrane region" description="Helical" evidence="5">
    <location>
        <begin position="47"/>
        <end position="67"/>
    </location>
</feature>
<keyword evidence="8" id="KW-1185">Reference proteome</keyword>
<dbReference type="SUPFAM" id="SSF50182">
    <property type="entry name" value="Sm-like ribonucleoproteins"/>
    <property type="match status" value="1"/>
</dbReference>
<dbReference type="AlphaFoldDB" id="R4YS85"/>
<keyword evidence="5" id="KW-1003">Cell membrane</keyword>
<keyword evidence="3 5" id="KW-1133">Transmembrane helix</keyword>
<feature type="domain" description="Mechanosensitive ion channel MscS" evidence="6">
    <location>
        <begin position="94"/>
        <end position="155"/>
    </location>
</feature>
<keyword evidence="5" id="KW-0997">Cell inner membrane</keyword>
<dbReference type="STRING" id="698738.OLEAN_C36240"/>
<dbReference type="InterPro" id="IPR010920">
    <property type="entry name" value="LSM_dom_sf"/>
</dbReference>
<dbReference type="HOGENOM" id="CLU_058175_0_0_6"/>
<sequence length="358" mass="39456">MESIGQIFSADNKVPILVSIILVIVGVLFILNRLLREYWETRKFQFQFTMLILTLIAGVMIIVVLPFSDTLRGQLLTLLGVLFSASIAFSSTTFIGNILAGLMLKVIKNIKLGDFVTVSDVTGRATEMSLLHVEVQTEQSDLVTIPNILMVTQPVKVVRSTGTIISVDVSLGYDIERSNISELLCLAVEDAGLSDGFVQIRELGDFSVTYRAAGRIKDTLSLLSVKSSLYGYVLDRLHGARIEIVSPNFMNTRTVQDVHVIPKKSNHSVVEKSDGNVEKIIFEKAEKASAITNITSELHKLSVALENKEEPLADAERESTESKVEQLKVELKIKKELLDEDDVASEEAATLASSDKDK</sequence>
<dbReference type="GO" id="GO:0005886">
    <property type="term" value="C:plasma membrane"/>
    <property type="evidence" value="ECO:0007669"/>
    <property type="project" value="UniProtKB-SubCell"/>
</dbReference>
<dbReference type="Pfam" id="PF00924">
    <property type="entry name" value="MS_channel_2nd"/>
    <property type="match status" value="1"/>
</dbReference>
<reference evidence="7 8" key="1">
    <citation type="journal article" date="2013" name="Nat. Commun.">
        <title>Genome sequence and functional genomic analysis of the oil-degrading bacterium Oleispira antarctica.</title>
        <authorList>
            <person name="Kube M."/>
            <person name="Chernikova T.N."/>
            <person name="Al-Ramahi Y."/>
            <person name="Beloqui A."/>
            <person name="Lopez-Cortez N."/>
            <person name="Guazzaroni M.E."/>
            <person name="Heipieper H.J."/>
            <person name="Klages S."/>
            <person name="Kotsyurbenko O.R."/>
            <person name="Langer I."/>
            <person name="Nechitaylo T.Y."/>
            <person name="Lunsdorf H."/>
            <person name="Fernandez M."/>
            <person name="Juarez S."/>
            <person name="Ciordia S."/>
            <person name="Singer A."/>
            <person name="Kagan O."/>
            <person name="Egorova O."/>
            <person name="Petit P.A."/>
            <person name="Stogios P."/>
            <person name="Kim Y."/>
            <person name="Tchigvintsev A."/>
            <person name="Flick R."/>
            <person name="Denaro R."/>
            <person name="Genovese M."/>
            <person name="Albar J.P."/>
            <person name="Reva O.N."/>
            <person name="Martinez-Gomariz M."/>
            <person name="Tran H."/>
            <person name="Ferrer M."/>
            <person name="Savchenko A."/>
            <person name="Yakunin A.F."/>
            <person name="Yakimov M.M."/>
            <person name="Golyshina O.V."/>
            <person name="Reinhardt R."/>
            <person name="Golyshin P.N."/>
        </authorList>
    </citation>
    <scope>NUCLEOTIDE SEQUENCE [LARGE SCALE GENOMIC DNA]</scope>
</reference>
<dbReference type="InterPro" id="IPR045275">
    <property type="entry name" value="MscS_archaea/bacteria_type"/>
</dbReference>
<keyword evidence="4 5" id="KW-0472">Membrane</keyword>
<keyword evidence="5" id="KW-0407">Ion channel</keyword>
<name>R4YS85_OLEAN</name>
<dbReference type="InterPro" id="IPR006685">
    <property type="entry name" value="MscS_channel_2nd"/>
</dbReference>
<keyword evidence="5" id="KW-0813">Transport</keyword>
<keyword evidence="5" id="KW-0406">Ion transport</keyword>
<dbReference type="Proteomes" id="UP000032749">
    <property type="component" value="Chromosome"/>
</dbReference>
<organism evidence="7 8">
    <name type="scientific">Oleispira antarctica RB-8</name>
    <dbReference type="NCBI Taxonomy" id="698738"/>
    <lineage>
        <taxon>Bacteria</taxon>
        <taxon>Pseudomonadati</taxon>
        <taxon>Pseudomonadota</taxon>
        <taxon>Gammaproteobacteria</taxon>
        <taxon>Oceanospirillales</taxon>
        <taxon>Oceanospirillaceae</taxon>
        <taxon>Oleispira</taxon>
    </lineage>
</organism>
<comment type="subunit">
    <text evidence="5">Homoheptamer.</text>
</comment>
<dbReference type="InterPro" id="IPR023408">
    <property type="entry name" value="MscS_beta-dom_sf"/>
</dbReference>
<evidence type="ECO:0000313" key="7">
    <source>
        <dbReference type="EMBL" id="CCK77800.1"/>
    </source>
</evidence>
<dbReference type="PATRIC" id="fig|698738.3.peg.3771"/>
<dbReference type="GO" id="GO:0008381">
    <property type="term" value="F:mechanosensitive monoatomic ion channel activity"/>
    <property type="evidence" value="ECO:0007669"/>
    <property type="project" value="InterPro"/>
</dbReference>
<evidence type="ECO:0000256" key="3">
    <source>
        <dbReference type="ARBA" id="ARBA00022989"/>
    </source>
</evidence>
<gene>
    <name evidence="7" type="ORF">OLEAN_C36240</name>
</gene>
<dbReference type="PANTHER" id="PTHR30221:SF18">
    <property type="entry name" value="SLL0590 PROTEIN"/>
    <property type="match status" value="1"/>
</dbReference>
<feature type="transmembrane region" description="Helical" evidence="5">
    <location>
        <begin position="79"/>
        <end position="104"/>
    </location>
</feature>
<comment type="function">
    <text evidence="5">Mechanosensitive channel that participates in the regulation of osmotic pressure changes within the cell, opening in response to stretch forces in the membrane lipid bilayer, without the need for other proteins. Contributes to normal resistance to hypoosmotic shock. Forms an ion channel of 1.0 nanosiemens conductance with a slight preference for anions.</text>
</comment>
<evidence type="ECO:0000256" key="5">
    <source>
        <dbReference type="RuleBase" id="RU369025"/>
    </source>
</evidence>
<proteinExistence type="inferred from homology"/>